<comment type="caution">
    <text evidence="1">The sequence shown here is derived from an EMBL/GenBank/DDBJ whole genome shotgun (WGS) entry which is preliminary data.</text>
</comment>
<proteinExistence type="predicted"/>
<sequence length="105" mass="12394">MDIITNSEIEEFIFSLEKQTIAKVLRTVDLLERFSYRLPMPHSKKITGNLFELRTRGRQEVRIFYCFCQGKIYLLSGFVKKSQQTPRKELDRAKSKLKALTSYNL</sequence>
<evidence type="ECO:0000313" key="2">
    <source>
        <dbReference type="Proteomes" id="UP000178892"/>
    </source>
</evidence>
<dbReference type="AlphaFoldDB" id="A0A1F5NTY9"/>
<organism evidence="1 2">
    <name type="scientific">Candidatus Doudnabacteria bacterium RIFCSPHIGHO2_01_FULL_46_24</name>
    <dbReference type="NCBI Taxonomy" id="1817825"/>
    <lineage>
        <taxon>Bacteria</taxon>
        <taxon>Candidatus Doudnaibacteriota</taxon>
    </lineage>
</organism>
<evidence type="ECO:0008006" key="3">
    <source>
        <dbReference type="Google" id="ProtNLM"/>
    </source>
</evidence>
<dbReference type="STRING" id="1817825.A2720_04545"/>
<evidence type="ECO:0000313" key="1">
    <source>
        <dbReference type="EMBL" id="OGE80800.1"/>
    </source>
</evidence>
<accession>A0A1F5NTY9</accession>
<dbReference type="Pfam" id="PF05973">
    <property type="entry name" value="Gp49"/>
    <property type="match status" value="1"/>
</dbReference>
<gene>
    <name evidence="1" type="ORF">A2720_04545</name>
</gene>
<dbReference type="Proteomes" id="UP000178892">
    <property type="component" value="Unassembled WGS sequence"/>
</dbReference>
<name>A0A1F5NTY9_9BACT</name>
<dbReference type="InterPro" id="IPR009241">
    <property type="entry name" value="HigB-like"/>
</dbReference>
<dbReference type="EMBL" id="MFEL01000018">
    <property type="protein sequence ID" value="OGE80800.1"/>
    <property type="molecule type" value="Genomic_DNA"/>
</dbReference>
<protein>
    <recommendedName>
        <fullName evidence="3">Addiction module toxin RelE</fullName>
    </recommendedName>
</protein>
<reference evidence="1 2" key="1">
    <citation type="journal article" date="2016" name="Nat. Commun.">
        <title>Thousands of microbial genomes shed light on interconnected biogeochemical processes in an aquifer system.</title>
        <authorList>
            <person name="Anantharaman K."/>
            <person name="Brown C.T."/>
            <person name="Hug L.A."/>
            <person name="Sharon I."/>
            <person name="Castelle C.J."/>
            <person name="Probst A.J."/>
            <person name="Thomas B.C."/>
            <person name="Singh A."/>
            <person name="Wilkins M.J."/>
            <person name="Karaoz U."/>
            <person name="Brodie E.L."/>
            <person name="Williams K.H."/>
            <person name="Hubbard S.S."/>
            <person name="Banfield J.F."/>
        </authorList>
    </citation>
    <scope>NUCLEOTIDE SEQUENCE [LARGE SCALE GENOMIC DNA]</scope>
</reference>